<evidence type="ECO:0000313" key="3">
    <source>
        <dbReference type="EMBL" id="GFR63995.1"/>
    </source>
</evidence>
<accession>A0AAV4EUC8</accession>
<name>A0AAV4EUC8_9GAST</name>
<dbReference type="PROSITE" id="PS00262">
    <property type="entry name" value="INSULIN"/>
    <property type="match status" value="1"/>
</dbReference>
<keyword evidence="4" id="KW-1185">Reference proteome</keyword>
<feature type="chain" id="PRO_5043774965" evidence="2">
    <location>
        <begin position="17"/>
        <end position="128"/>
    </location>
</feature>
<organism evidence="3 4">
    <name type="scientific">Elysia marginata</name>
    <dbReference type="NCBI Taxonomy" id="1093978"/>
    <lineage>
        <taxon>Eukaryota</taxon>
        <taxon>Metazoa</taxon>
        <taxon>Spiralia</taxon>
        <taxon>Lophotrochozoa</taxon>
        <taxon>Mollusca</taxon>
        <taxon>Gastropoda</taxon>
        <taxon>Heterobranchia</taxon>
        <taxon>Euthyneura</taxon>
        <taxon>Panpulmonata</taxon>
        <taxon>Sacoglossa</taxon>
        <taxon>Placobranchoidea</taxon>
        <taxon>Plakobranchidae</taxon>
        <taxon>Elysia</taxon>
    </lineage>
</organism>
<dbReference type="EMBL" id="BMAT01003871">
    <property type="protein sequence ID" value="GFR63995.1"/>
    <property type="molecule type" value="Genomic_DNA"/>
</dbReference>
<keyword evidence="2" id="KW-0732">Signal</keyword>
<evidence type="ECO:0000256" key="1">
    <source>
        <dbReference type="ARBA" id="ARBA00009034"/>
    </source>
</evidence>
<reference evidence="3 4" key="1">
    <citation type="journal article" date="2021" name="Elife">
        <title>Chloroplast acquisition without the gene transfer in kleptoplastic sea slugs, Plakobranchus ocellatus.</title>
        <authorList>
            <person name="Maeda T."/>
            <person name="Takahashi S."/>
            <person name="Yoshida T."/>
            <person name="Shimamura S."/>
            <person name="Takaki Y."/>
            <person name="Nagai Y."/>
            <person name="Toyoda A."/>
            <person name="Suzuki Y."/>
            <person name="Arimoto A."/>
            <person name="Ishii H."/>
            <person name="Satoh N."/>
            <person name="Nishiyama T."/>
            <person name="Hasebe M."/>
            <person name="Maruyama T."/>
            <person name="Minagawa J."/>
            <person name="Obokata J."/>
            <person name="Shigenobu S."/>
        </authorList>
    </citation>
    <scope>NUCLEOTIDE SEQUENCE [LARGE SCALE GENOMIC DNA]</scope>
</reference>
<dbReference type="Proteomes" id="UP000762676">
    <property type="component" value="Unassembled WGS sequence"/>
</dbReference>
<gene>
    <name evidence="3" type="ORF">ElyMa_001910800</name>
</gene>
<dbReference type="SUPFAM" id="SSF56994">
    <property type="entry name" value="Insulin-like"/>
    <property type="match status" value="1"/>
</dbReference>
<feature type="signal peptide" evidence="2">
    <location>
        <begin position="1"/>
        <end position="16"/>
    </location>
</feature>
<proteinExistence type="inferred from homology"/>
<comment type="similarity">
    <text evidence="1">Belongs to the insulin family.</text>
</comment>
<evidence type="ECO:0000256" key="2">
    <source>
        <dbReference type="SAM" id="SignalP"/>
    </source>
</evidence>
<dbReference type="AlphaFoldDB" id="A0AAV4EUC8"/>
<evidence type="ECO:0000313" key="4">
    <source>
        <dbReference type="Proteomes" id="UP000762676"/>
    </source>
</evidence>
<comment type="caution">
    <text evidence="3">The sequence shown here is derived from an EMBL/GenBank/DDBJ whole genome shotgun (WGS) entry which is preliminary data.</text>
</comment>
<sequence length="128" mass="14425">MLFLLYFSSIPLDVLADLDLSKDDWHVLLAKKSWDNNRYFASDVFPDDLAVAGRENRKRNRHGINSLTKRIVRLLKASGSESSSSGKSLDVADLHSLARKKRTTSESTNMVCDCCYNMCSPEELGTYC</sequence>
<dbReference type="InterPro" id="IPR036438">
    <property type="entry name" value="Insulin-like_sf"/>
</dbReference>
<protein>
    <submittedName>
        <fullName evidence="3">Insulin-like peptide II</fullName>
    </submittedName>
</protein>
<dbReference type="InterPro" id="IPR022353">
    <property type="entry name" value="Insulin_CS"/>
</dbReference>